<reference evidence="1 4" key="2">
    <citation type="submission" date="2020-01" db="EMBL/GenBank/DDBJ databases">
        <title>Glutamicibacter soli M275.</title>
        <authorList>
            <person name="Meng X."/>
        </authorList>
    </citation>
    <scope>NUCLEOTIDE SEQUENCE [LARGE SCALE GENOMIC DNA]</scope>
    <source>
        <strain evidence="1 4">M275</strain>
    </source>
</reference>
<dbReference type="RefSeq" id="WP_113607474.1">
    <property type="nucleotide sequence ID" value="NZ_POAF01000005.1"/>
</dbReference>
<dbReference type="SUPFAM" id="SSF52833">
    <property type="entry name" value="Thioredoxin-like"/>
    <property type="match status" value="1"/>
</dbReference>
<dbReference type="EMBL" id="POAF01000005">
    <property type="protein sequence ID" value="RBM00589.1"/>
    <property type="molecule type" value="Genomic_DNA"/>
</dbReference>
<name>A0A365YDG1_9MICC</name>
<dbReference type="InterPro" id="IPR008554">
    <property type="entry name" value="Glutaredoxin-like"/>
</dbReference>
<gene>
    <name evidence="2" type="ORF">C1H84_11660</name>
    <name evidence="1" type="ORF">GT020_15845</name>
</gene>
<dbReference type="Proteomes" id="UP000477543">
    <property type="component" value="Unassembled WGS sequence"/>
</dbReference>
<evidence type="ECO:0000313" key="4">
    <source>
        <dbReference type="Proteomes" id="UP000477543"/>
    </source>
</evidence>
<dbReference type="Pfam" id="PF05768">
    <property type="entry name" value="Glrx-like"/>
    <property type="match status" value="1"/>
</dbReference>
<organism evidence="2 3">
    <name type="scientific">Glutamicibacter soli</name>
    <dbReference type="NCBI Taxonomy" id="453836"/>
    <lineage>
        <taxon>Bacteria</taxon>
        <taxon>Bacillati</taxon>
        <taxon>Actinomycetota</taxon>
        <taxon>Actinomycetes</taxon>
        <taxon>Micrococcales</taxon>
        <taxon>Micrococcaceae</taxon>
        <taxon>Glutamicibacter</taxon>
    </lineage>
</organism>
<dbReference type="EMBL" id="WYDN01000019">
    <property type="protein sequence ID" value="NAZ17522.1"/>
    <property type="molecule type" value="Genomic_DNA"/>
</dbReference>
<proteinExistence type="predicted"/>
<reference evidence="2 3" key="1">
    <citation type="submission" date="2018-01" db="EMBL/GenBank/DDBJ databases">
        <title>Glutamicibacter soli strain NHPC-3 Whole genome sequence and assembly.</title>
        <authorList>
            <person name="Choudhury P."/>
            <person name="Gupta D."/>
            <person name="Sengupta K."/>
            <person name="Jawed A."/>
            <person name="Sultana N."/>
            <person name="Saha P."/>
        </authorList>
    </citation>
    <scope>NUCLEOTIDE SEQUENCE [LARGE SCALE GENOMIC DNA]</scope>
    <source>
        <strain evidence="2 3">NHPC-3</strain>
    </source>
</reference>
<dbReference type="Gene3D" id="3.40.30.10">
    <property type="entry name" value="Glutaredoxin"/>
    <property type="match status" value="1"/>
</dbReference>
<keyword evidence="3" id="KW-1185">Reference proteome</keyword>
<dbReference type="AlphaFoldDB" id="A0A365YDG1"/>
<evidence type="ECO:0000313" key="1">
    <source>
        <dbReference type="EMBL" id="NAZ17522.1"/>
    </source>
</evidence>
<sequence>MHEIQLLVRQGCHLCEAARATVSEVTNRLGMQFTELDIDGDPKLLERHHEEVPVLMIDGQVRDFWTIDPVRLERLLSS</sequence>
<evidence type="ECO:0000313" key="2">
    <source>
        <dbReference type="EMBL" id="RBM00589.1"/>
    </source>
</evidence>
<accession>A0A365YDG1</accession>
<dbReference type="Proteomes" id="UP000252167">
    <property type="component" value="Unassembled WGS sequence"/>
</dbReference>
<protein>
    <submittedName>
        <fullName evidence="1">Glutaredoxin family protein</fullName>
    </submittedName>
    <submittedName>
        <fullName evidence="2">NrdH-redoxin</fullName>
    </submittedName>
</protein>
<comment type="caution">
    <text evidence="2">The sequence shown here is derived from an EMBL/GenBank/DDBJ whole genome shotgun (WGS) entry which is preliminary data.</text>
</comment>
<evidence type="ECO:0000313" key="3">
    <source>
        <dbReference type="Proteomes" id="UP000252167"/>
    </source>
</evidence>
<dbReference type="InterPro" id="IPR036249">
    <property type="entry name" value="Thioredoxin-like_sf"/>
</dbReference>